<dbReference type="AlphaFoldDB" id="A0A1D2V8L5"/>
<dbReference type="GO" id="GO:0035243">
    <property type="term" value="F:protein-arginine omega-N symmetric methyltransferase activity"/>
    <property type="evidence" value="ECO:0007669"/>
    <property type="project" value="UniProtKB-EC"/>
</dbReference>
<comment type="subcellular location">
    <subcellularLocation>
        <location evidence="1 7">Mitochondrion</location>
    </subcellularLocation>
</comment>
<evidence type="ECO:0000313" key="8">
    <source>
        <dbReference type="EMBL" id="ODV58041.1"/>
    </source>
</evidence>
<keyword evidence="5 7" id="KW-0496">Mitochondrion</keyword>
<protein>
    <recommendedName>
        <fullName evidence="7">Protein arginine methyltransferase NDUFAF7</fullName>
        <ecNumber evidence="7">2.1.1.320</ecNumber>
    </recommendedName>
</protein>
<name>A0A1D2V8L5_9ASCO</name>
<dbReference type="STRING" id="1344418.A0A1D2V8L5"/>
<dbReference type="GO" id="GO:0032981">
    <property type="term" value="P:mitochondrial respiratory chain complex I assembly"/>
    <property type="evidence" value="ECO:0007669"/>
    <property type="project" value="TreeGrafter"/>
</dbReference>
<evidence type="ECO:0000256" key="3">
    <source>
        <dbReference type="ARBA" id="ARBA00022603"/>
    </source>
</evidence>
<proteinExistence type="inferred from homology"/>
<dbReference type="GO" id="GO:0005739">
    <property type="term" value="C:mitochondrion"/>
    <property type="evidence" value="ECO:0007669"/>
    <property type="project" value="UniProtKB-SubCell"/>
</dbReference>
<evidence type="ECO:0000256" key="6">
    <source>
        <dbReference type="ARBA" id="ARBA00048612"/>
    </source>
</evidence>
<reference evidence="9" key="1">
    <citation type="submission" date="2016-05" db="EMBL/GenBank/DDBJ databases">
        <title>Comparative genomics of biotechnologically important yeasts.</title>
        <authorList>
            <consortium name="DOE Joint Genome Institute"/>
            <person name="Riley R."/>
            <person name="Haridas S."/>
            <person name="Wolfe K.H."/>
            <person name="Lopes M.R."/>
            <person name="Hittinger C.T."/>
            <person name="Goker M."/>
            <person name="Salamov A."/>
            <person name="Wisecaver J."/>
            <person name="Long T.M."/>
            <person name="Aerts A.L."/>
            <person name="Barry K."/>
            <person name="Choi C."/>
            <person name="Clum A."/>
            <person name="Coughlan A.Y."/>
            <person name="Deshpande S."/>
            <person name="Douglass A.P."/>
            <person name="Hanson S.J."/>
            <person name="Klenk H.-P."/>
            <person name="Labutti K."/>
            <person name="Lapidus A."/>
            <person name="Lindquist E."/>
            <person name="Lipzen A."/>
            <person name="Meier-Kolthoff J.P."/>
            <person name="Ohm R.A."/>
            <person name="Otillar R.P."/>
            <person name="Pangilinan J."/>
            <person name="Peng Y."/>
            <person name="Rokas A."/>
            <person name="Rosa C.A."/>
            <person name="Scheuner C."/>
            <person name="Sibirny A.A."/>
            <person name="Slot J.C."/>
            <person name="Stielow J.B."/>
            <person name="Sun H."/>
            <person name="Kurtzman C.P."/>
            <person name="Blackwell M."/>
            <person name="Grigoriev I.V."/>
            <person name="Jeffries T.W."/>
        </authorList>
    </citation>
    <scope>NUCLEOTIDE SEQUENCE [LARGE SCALE GENOMIC DNA]</scope>
    <source>
        <strain evidence="9">DSM 1968</strain>
    </source>
</reference>
<dbReference type="InterPro" id="IPR003788">
    <property type="entry name" value="NDUFAF7"/>
</dbReference>
<dbReference type="PANTHER" id="PTHR12049:SF7">
    <property type="entry name" value="PROTEIN ARGININE METHYLTRANSFERASE NDUFAF7, MITOCHONDRIAL"/>
    <property type="match status" value="1"/>
</dbReference>
<dbReference type="GeneID" id="30968449"/>
<evidence type="ECO:0000256" key="7">
    <source>
        <dbReference type="RuleBase" id="RU364114"/>
    </source>
</evidence>
<evidence type="ECO:0000256" key="5">
    <source>
        <dbReference type="ARBA" id="ARBA00023128"/>
    </source>
</evidence>
<sequence length="414" mass="46912">MKTCLTHPEYGYYTTRDPLGLNGKSDFITSPEISQMFGEMLGIWFFSIWLDQLKPLDINFVEFGPGKGTLIYDLIKTFNKLSQTTNLKLNINIILVEASPILRKEQWKLLSNSIHRLIPSDDKIGFTSKSTWNNNIRWIDNETDLDAVLSNNSTNYIIAHEFFDALPIKQFEKTSNGWHELLVDYSTDEKIRKLNLQNDASSLPNKTTYKSSDLDKNKNSSLIQDYPFFLTLSPKKTVSSNIPESNPRFNSFPIGSRVEVSIESIDHVKKISQFINYKGAALIIDYGPLDTCPINTLRGIKSHKLLSPFYKPGEVDLSADVDFQNLKQVVADQVKSFGPVEQADFLHQLGLGYRADQLIHHSKSLQEKERIKKSYLRLTENTAGSMGKLYKFLGLLPKNTIKLPVGFGGDVSSN</sequence>
<evidence type="ECO:0000256" key="1">
    <source>
        <dbReference type="ARBA" id="ARBA00004173"/>
    </source>
</evidence>
<evidence type="ECO:0000256" key="2">
    <source>
        <dbReference type="ARBA" id="ARBA00005891"/>
    </source>
</evidence>
<keyword evidence="3 7" id="KW-0489">Methyltransferase</keyword>
<dbReference type="Gene3D" id="3.40.50.12710">
    <property type="match status" value="1"/>
</dbReference>
<dbReference type="EMBL" id="KV454495">
    <property type="protein sequence ID" value="ODV58041.1"/>
    <property type="molecule type" value="Genomic_DNA"/>
</dbReference>
<gene>
    <name evidence="8" type="ORF">ASCRUDRAFT_83037</name>
</gene>
<dbReference type="OrthoDB" id="5595109at2759"/>
<dbReference type="RefSeq" id="XP_020044348.1">
    <property type="nucleotide sequence ID" value="XM_020194813.1"/>
</dbReference>
<dbReference type="Pfam" id="PF02636">
    <property type="entry name" value="Methyltransf_28"/>
    <property type="match status" value="1"/>
</dbReference>
<comment type="catalytic activity">
    <reaction evidence="6 7">
        <text>L-arginyl-[protein] + 2 S-adenosyl-L-methionine = N(omega),N(omega)'-dimethyl-L-arginyl-[protein] + 2 S-adenosyl-L-homocysteine + 2 H(+)</text>
        <dbReference type="Rhea" id="RHEA:48108"/>
        <dbReference type="Rhea" id="RHEA-COMP:10532"/>
        <dbReference type="Rhea" id="RHEA-COMP:11992"/>
        <dbReference type="ChEBI" id="CHEBI:15378"/>
        <dbReference type="ChEBI" id="CHEBI:29965"/>
        <dbReference type="ChEBI" id="CHEBI:57856"/>
        <dbReference type="ChEBI" id="CHEBI:59789"/>
        <dbReference type="ChEBI" id="CHEBI:88221"/>
        <dbReference type="EC" id="2.1.1.320"/>
    </reaction>
</comment>
<keyword evidence="9" id="KW-1185">Reference proteome</keyword>
<dbReference type="SUPFAM" id="SSF53335">
    <property type="entry name" value="S-adenosyl-L-methionine-dependent methyltransferases"/>
    <property type="match status" value="1"/>
</dbReference>
<dbReference type="Proteomes" id="UP000095038">
    <property type="component" value="Unassembled WGS sequence"/>
</dbReference>
<dbReference type="PANTHER" id="PTHR12049">
    <property type="entry name" value="PROTEIN ARGININE METHYLTRANSFERASE NDUFAF7, MITOCHONDRIAL"/>
    <property type="match status" value="1"/>
</dbReference>
<dbReference type="GO" id="GO:0032259">
    <property type="term" value="P:methylation"/>
    <property type="evidence" value="ECO:0007669"/>
    <property type="project" value="UniProtKB-KW"/>
</dbReference>
<comment type="similarity">
    <text evidence="2 7">Belongs to the NDUFAF7 family.</text>
</comment>
<dbReference type="InterPro" id="IPR029063">
    <property type="entry name" value="SAM-dependent_MTases_sf"/>
</dbReference>
<dbReference type="InterPro" id="IPR038375">
    <property type="entry name" value="NDUFAF7_sf"/>
</dbReference>
<dbReference type="EC" id="2.1.1.320" evidence="7"/>
<keyword evidence="4 7" id="KW-0808">Transferase</keyword>
<comment type="function">
    <text evidence="7">Arginine methyltransferase involved in the assembly or stability of mitochondrial NADH:ubiquinone oxidoreductase complex (complex I).</text>
</comment>
<evidence type="ECO:0000313" key="9">
    <source>
        <dbReference type="Proteomes" id="UP000095038"/>
    </source>
</evidence>
<organism evidence="8 9">
    <name type="scientific">Ascoidea rubescens DSM 1968</name>
    <dbReference type="NCBI Taxonomy" id="1344418"/>
    <lineage>
        <taxon>Eukaryota</taxon>
        <taxon>Fungi</taxon>
        <taxon>Dikarya</taxon>
        <taxon>Ascomycota</taxon>
        <taxon>Saccharomycotina</taxon>
        <taxon>Saccharomycetes</taxon>
        <taxon>Ascoideaceae</taxon>
        <taxon>Ascoidea</taxon>
    </lineage>
</organism>
<evidence type="ECO:0000256" key="4">
    <source>
        <dbReference type="ARBA" id="ARBA00022679"/>
    </source>
</evidence>
<dbReference type="InParanoid" id="A0A1D2V8L5"/>
<accession>A0A1D2V8L5</accession>